<organism evidence="2 3">
    <name type="scientific">Nakamurella flavida</name>
    <dbReference type="NCBI Taxonomy" id="363630"/>
    <lineage>
        <taxon>Bacteria</taxon>
        <taxon>Bacillati</taxon>
        <taxon>Actinomycetota</taxon>
        <taxon>Actinomycetes</taxon>
        <taxon>Nakamurellales</taxon>
        <taxon>Nakamurellaceae</taxon>
        <taxon>Nakamurella</taxon>
    </lineage>
</organism>
<dbReference type="EMBL" id="JAERWL010000012">
    <property type="protein sequence ID" value="MBM9477647.1"/>
    <property type="molecule type" value="Genomic_DNA"/>
</dbReference>
<dbReference type="RefSeq" id="WP_205257770.1">
    <property type="nucleotide sequence ID" value="NZ_BAAAPV010000005.1"/>
</dbReference>
<protein>
    <recommendedName>
        <fullName evidence="4">Centromere-binding protein ParB C-terminal domain-containing protein</fullName>
    </recommendedName>
</protein>
<evidence type="ECO:0000313" key="2">
    <source>
        <dbReference type="EMBL" id="MBM9477647.1"/>
    </source>
</evidence>
<evidence type="ECO:0000256" key="1">
    <source>
        <dbReference type="SAM" id="MobiDB-lite"/>
    </source>
</evidence>
<feature type="compositionally biased region" description="Basic residues" evidence="1">
    <location>
        <begin position="129"/>
        <end position="144"/>
    </location>
</feature>
<feature type="region of interest" description="Disordered" evidence="1">
    <location>
        <begin position="122"/>
        <end position="144"/>
    </location>
</feature>
<gene>
    <name evidence="2" type="ORF">JL107_14440</name>
</gene>
<proteinExistence type="predicted"/>
<dbReference type="Proteomes" id="UP000663801">
    <property type="component" value="Unassembled WGS sequence"/>
</dbReference>
<sequence>MSPHRRGGLARNPLATLVPDPAALPPTPEPPATEPHTPVAADSRPADTEPAVATPAPAAPPTGDAGEGPAGPPRKPVKFGGYIDPAIADQVRDTLVALGPEWTVGEFMEQAFLAFMHAKEDELNEGRPFPHRRRDKLRTGRRVG</sequence>
<accession>A0A939C6Z5</accession>
<dbReference type="Gene3D" id="6.10.180.30">
    <property type="match status" value="1"/>
</dbReference>
<comment type="caution">
    <text evidence="2">The sequence shown here is derived from an EMBL/GenBank/DDBJ whole genome shotgun (WGS) entry which is preliminary data.</text>
</comment>
<reference evidence="2" key="1">
    <citation type="submission" date="2021-01" db="EMBL/GenBank/DDBJ databases">
        <title>KCTC 19127 draft genome.</title>
        <authorList>
            <person name="An D."/>
        </authorList>
    </citation>
    <scope>NUCLEOTIDE SEQUENCE</scope>
    <source>
        <strain evidence="2">KCTC 19127</strain>
    </source>
</reference>
<evidence type="ECO:0008006" key="4">
    <source>
        <dbReference type="Google" id="ProtNLM"/>
    </source>
</evidence>
<name>A0A939C6Z5_9ACTN</name>
<feature type="region of interest" description="Disordered" evidence="1">
    <location>
        <begin position="1"/>
        <end position="81"/>
    </location>
</feature>
<dbReference type="AlphaFoldDB" id="A0A939C6Z5"/>
<feature type="compositionally biased region" description="Pro residues" evidence="1">
    <location>
        <begin position="22"/>
        <end position="33"/>
    </location>
</feature>
<feature type="compositionally biased region" description="Low complexity" evidence="1">
    <location>
        <begin position="48"/>
        <end position="64"/>
    </location>
</feature>
<keyword evidence="3" id="KW-1185">Reference proteome</keyword>
<evidence type="ECO:0000313" key="3">
    <source>
        <dbReference type="Proteomes" id="UP000663801"/>
    </source>
</evidence>